<reference evidence="2 3" key="1">
    <citation type="submission" date="2017-01" db="EMBL/GenBank/DDBJ databases">
        <authorList>
            <person name="Mah S.A."/>
            <person name="Swanson W.J."/>
            <person name="Moy G.W."/>
            <person name="Vacquier V.D."/>
        </authorList>
    </citation>
    <scope>NUCLEOTIDE SEQUENCE [LARGE SCALE GENOMIC DNA]</scope>
    <source>
        <strain evidence="2 3">ATCC 29606</strain>
    </source>
</reference>
<evidence type="ECO:0008006" key="4">
    <source>
        <dbReference type="Google" id="ProtNLM"/>
    </source>
</evidence>
<keyword evidence="1" id="KW-0812">Transmembrane</keyword>
<feature type="transmembrane region" description="Helical" evidence="1">
    <location>
        <begin position="14"/>
        <end position="35"/>
    </location>
</feature>
<keyword evidence="1" id="KW-0472">Membrane</keyword>
<dbReference type="RefSeq" id="WP_039560624.1">
    <property type="nucleotide sequence ID" value="NZ_FTMC01000009.1"/>
</dbReference>
<feature type="transmembrane region" description="Helical" evidence="1">
    <location>
        <begin position="99"/>
        <end position="119"/>
    </location>
</feature>
<gene>
    <name evidence="2" type="ORF">SAMN05421672_109123</name>
</gene>
<keyword evidence="1" id="KW-1133">Transmembrane helix</keyword>
<proteinExistence type="predicted"/>
<feature type="transmembrane region" description="Helical" evidence="1">
    <location>
        <begin position="64"/>
        <end position="87"/>
    </location>
</feature>
<dbReference type="EMBL" id="FTMC01000009">
    <property type="protein sequence ID" value="SIQ73835.1"/>
    <property type="molecule type" value="Genomic_DNA"/>
</dbReference>
<evidence type="ECO:0000313" key="2">
    <source>
        <dbReference type="EMBL" id="SIQ73835.1"/>
    </source>
</evidence>
<sequence>MELFLHTSLSFPTVLLSFLLCVAILYWLVAALGLVDVELLDGDDTALEGLAGLLLKCGLNGVPVTLVLTLLFFFAWLGCYFVQLLILDPLPLGLLRYPLGLLAAVAAVVAAVPLVALLIRPLRPLFRKLESTDSRSLIGQRVLVRSGRVTEQHGEAMLENGGAGLILRIRAEATHDFKRGDRVVLLEYLPEPHAYRVISEAEFDGLSVS</sequence>
<dbReference type="AlphaFoldDB" id="A0A1N6V7K7"/>
<organism evidence="2 3">
    <name type="scientific">Pseudomonas flexibilis</name>
    <dbReference type="NCBI Taxonomy" id="706570"/>
    <lineage>
        <taxon>Bacteria</taxon>
        <taxon>Pseudomonadati</taxon>
        <taxon>Pseudomonadota</taxon>
        <taxon>Gammaproteobacteria</taxon>
        <taxon>Pseudomonadales</taxon>
        <taxon>Pseudomonadaceae</taxon>
        <taxon>Pseudomonas</taxon>
    </lineage>
</organism>
<protein>
    <recommendedName>
        <fullName evidence="4">Ubiquinone biosynthesis protein UbiH</fullName>
    </recommendedName>
</protein>
<dbReference type="Proteomes" id="UP000186079">
    <property type="component" value="Unassembled WGS sequence"/>
</dbReference>
<evidence type="ECO:0000256" key="1">
    <source>
        <dbReference type="SAM" id="Phobius"/>
    </source>
</evidence>
<name>A0A1N6V7K7_9PSED</name>
<evidence type="ECO:0000313" key="3">
    <source>
        <dbReference type="Proteomes" id="UP000186079"/>
    </source>
</evidence>
<accession>A0A1N6V7K7</accession>